<evidence type="ECO:0000313" key="10">
    <source>
        <dbReference type="Proteomes" id="UP001190926"/>
    </source>
</evidence>
<evidence type="ECO:0000313" key="9">
    <source>
        <dbReference type="EMBL" id="KAH6822550.1"/>
    </source>
</evidence>
<dbReference type="GO" id="GO:0009788">
    <property type="term" value="P:negative regulation of abscisic acid-activated signaling pathway"/>
    <property type="evidence" value="ECO:0007669"/>
    <property type="project" value="InterPro"/>
</dbReference>
<dbReference type="SUPFAM" id="SSF57667">
    <property type="entry name" value="beta-beta-alpha zinc fingers"/>
    <property type="match status" value="1"/>
</dbReference>
<evidence type="ECO:0000256" key="1">
    <source>
        <dbReference type="ARBA" id="ARBA00004123"/>
    </source>
</evidence>
<dbReference type="InterPro" id="IPR013087">
    <property type="entry name" value="Znf_C2H2_type"/>
</dbReference>
<keyword evidence="5" id="KW-0539">Nucleus</keyword>
<dbReference type="PANTHER" id="PTHR47287">
    <property type="entry name" value="C2H2 AND C2HC ZINC FINGERS SUPERFAMILY PROTEIN"/>
    <property type="match status" value="1"/>
</dbReference>
<dbReference type="EMBL" id="SDAM02001264">
    <property type="protein sequence ID" value="KAH6822550.1"/>
    <property type="molecule type" value="Genomic_DNA"/>
</dbReference>
<dbReference type="PROSITE" id="PS50157">
    <property type="entry name" value="ZINC_FINGER_C2H2_2"/>
    <property type="match status" value="1"/>
</dbReference>
<evidence type="ECO:0000256" key="5">
    <source>
        <dbReference type="ARBA" id="ARBA00023242"/>
    </source>
</evidence>
<keyword evidence="10" id="KW-1185">Reference proteome</keyword>
<dbReference type="InterPro" id="IPR036236">
    <property type="entry name" value="Znf_C2H2_sf"/>
</dbReference>
<comment type="subcellular location">
    <subcellularLocation>
        <location evidence="1">Nucleus</location>
    </subcellularLocation>
</comment>
<protein>
    <recommendedName>
        <fullName evidence="8">C2H2-type domain-containing protein</fullName>
    </recommendedName>
</protein>
<sequence length="241" mass="25640">MKTSNSTSDAISSNAAFNISVIDLNHGSIESSSDSISLGLSLSFKTGQDPSAGTESLGFSSSSTSESTNEPPTRNTAAAAAAVTPRAFSCNFCQRKFYSSQALGGHQNAHKRERTLAKRAIRMGIFSDRYASVASLPLHGSSAFKCLGIKSHASVHHSFVPPVRSLRTPTSARFRDGYLCHSIYVEDQDAQLLWPGSFHHVLNADEPSPSIFVQGGASNVSCAEKSPAFGTDSIPDLTLRL</sequence>
<dbReference type="AlphaFoldDB" id="A0AAD4P1D2"/>
<reference evidence="9 10" key="1">
    <citation type="journal article" date="2021" name="Nat. Commun.">
        <title>Incipient diploidization of the medicinal plant Perilla within 10,000 years.</title>
        <authorList>
            <person name="Zhang Y."/>
            <person name="Shen Q."/>
            <person name="Leng L."/>
            <person name="Zhang D."/>
            <person name="Chen S."/>
            <person name="Shi Y."/>
            <person name="Ning Z."/>
            <person name="Chen S."/>
        </authorList>
    </citation>
    <scope>NUCLEOTIDE SEQUENCE [LARGE SCALE GENOMIC DNA]</scope>
    <source>
        <strain evidence="10">cv. PC099</strain>
    </source>
</reference>
<feature type="compositionally biased region" description="Low complexity" evidence="7">
    <location>
        <begin position="51"/>
        <end position="68"/>
    </location>
</feature>
<dbReference type="InterPro" id="IPR044246">
    <property type="entry name" value="ZFP3-like"/>
</dbReference>
<organism evidence="9 10">
    <name type="scientific">Perilla frutescens var. hirtella</name>
    <name type="common">Perilla citriodora</name>
    <name type="synonym">Perilla setoyensis</name>
    <dbReference type="NCBI Taxonomy" id="608512"/>
    <lineage>
        <taxon>Eukaryota</taxon>
        <taxon>Viridiplantae</taxon>
        <taxon>Streptophyta</taxon>
        <taxon>Embryophyta</taxon>
        <taxon>Tracheophyta</taxon>
        <taxon>Spermatophyta</taxon>
        <taxon>Magnoliopsida</taxon>
        <taxon>eudicotyledons</taxon>
        <taxon>Gunneridae</taxon>
        <taxon>Pentapetalae</taxon>
        <taxon>asterids</taxon>
        <taxon>lamiids</taxon>
        <taxon>Lamiales</taxon>
        <taxon>Lamiaceae</taxon>
        <taxon>Nepetoideae</taxon>
        <taxon>Elsholtzieae</taxon>
        <taxon>Perilla</taxon>
    </lineage>
</organism>
<evidence type="ECO:0000256" key="7">
    <source>
        <dbReference type="SAM" id="MobiDB-lite"/>
    </source>
</evidence>
<feature type="region of interest" description="Disordered" evidence="7">
    <location>
        <begin position="49"/>
        <end position="78"/>
    </location>
</feature>
<dbReference type="PROSITE" id="PS00028">
    <property type="entry name" value="ZINC_FINGER_C2H2_1"/>
    <property type="match status" value="1"/>
</dbReference>
<dbReference type="GO" id="GO:0008270">
    <property type="term" value="F:zinc ion binding"/>
    <property type="evidence" value="ECO:0007669"/>
    <property type="project" value="UniProtKB-KW"/>
</dbReference>
<evidence type="ECO:0000256" key="6">
    <source>
        <dbReference type="PROSITE-ProRule" id="PRU00042"/>
    </source>
</evidence>
<keyword evidence="4" id="KW-0862">Zinc</keyword>
<dbReference type="Gene3D" id="3.30.160.60">
    <property type="entry name" value="Classic Zinc Finger"/>
    <property type="match status" value="1"/>
</dbReference>
<evidence type="ECO:0000256" key="3">
    <source>
        <dbReference type="ARBA" id="ARBA00022771"/>
    </source>
</evidence>
<feature type="domain" description="C2H2-type" evidence="8">
    <location>
        <begin position="88"/>
        <end position="115"/>
    </location>
</feature>
<proteinExistence type="predicted"/>
<keyword evidence="2" id="KW-0479">Metal-binding</keyword>
<keyword evidence="3 6" id="KW-0863">Zinc-finger</keyword>
<gene>
    <name evidence="9" type="ORF">C2S53_009027</name>
</gene>
<dbReference type="GO" id="GO:0005634">
    <property type="term" value="C:nucleus"/>
    <property type="evidence" value="ECO:0007669"/>
    <property type="project" value="UniProtKB-SubCell"/>
</dbReference>
<evidence type="ECO:0000256" key="2">
    <source>
        <dbReference type="ARBA" id="ARBA00022723"/>
    </source>
</evidence>
<accession>A0AAD4P1D2</accession>
<dbReference type="PANTHER" id="PTHR47287:SF18">
    <property type="entry name" value="TRANSCRIPTION FACTOR C2H2 FAMILY"/>
    <property type="match status" value="1"/>
</dbReference>
<name>A0AAD4P1D2_PERFH</name>
<evidence type="ECO:0000259" key="8">
    <source>
        <dbReference type="PROSITE" id="PS50157"/>
    </source>
</evidence>
<dbReference type="Proteomes" id="UP001190926">
    <property type="component" value="Unassembled WGS sequence"/>
</dbReference>
<evidence type="ECO:0000256" key="4">
    <source>
        <dbReference type="ARBA" id="ARBA00022833"/>
    </source>
</evidence>
<comment type="caution">
    <text evidence="9">The sequence shown here is derived from an EMBL/GenBank/DDBJ whole genome shotgun (WGS) entry which is preliminary data.</text>
</comment>